<evidence type="ECO:0000313" key="9">
    <source>
        <dbReference type="Proteomes" id="UP000315471"/>
    </source>
</evidence>
<evidence type="ECO:0000313" key="8">
    <source>
        <dbReference type="EMBL" id="TWU43718.1"/>
    </source>
</evidence>
<dbReference type="Gene3D" id="3.20.20.70">
    <property type="entry name" value="Aldolase class I"/>
    <property type="match status" value="1"/>
</dbReference>
<dbReference type="NCBIfam" id="TIGR00126">
    <property type="entry name" value="deoC"/>
    <property type="match status" value="1"/>
</dbReference>
<sequence>MASEFTYLDISKMIDHALLAPTLTTSDLEAGVALARAYDVASVCIMPYAVKRCAELLSGSTVKTSTTIGFPHGGNMTSTKRTEAEQAIADGCEELDMVVNISKVLSEDWDYVRQDIAAVIELAHAEQQKVKVIFENCFLQEEHKIRLCEICGELSADWVKTSTGFGTSGATIEDLVLMRKYSPNHVEVKAAGGIRDYATMLKVREIGVSRVGASQTKMMLDECRSKLGLPAIAVQDRPTSSGY</sequence>
<keyword evidence="3 7" id="KW-0456">Lyase</keyword>
<evidence type="ECO:0000256" key="5">
    <source>
        <dbReference type="ARBA" id="ARBA00048791"/>
    </source>
</evidence>
<evidence type="ECO:0000256" key="3">
    <source>
        <dbReference type="ARBA" id="ARBA00023239"/>
    </source>
</evidence>
<keyword evidence="4 7" id="KW-0704">Schiff base</keyword>
<keyword evidence="2 7" id="KW-0963">Cytoplasm</keyword>
<feature type="active site" description="Proton donor/acceptor" evidence="7">
    <location>
        <position position="189"/>
    </location>
</feature>
<evidence type="ECO:0000256" key="7">
    <source>
        <dbReference type="HAMAP-Rule" id="MF_00114"/>
    </source>
</evidence>
<organism evidence="8 9">
    <name type="scientific">Novipirellula aureliae</name>
    <dbReference type="NCBI Taxonomy" id="2527966"/>
    <lineage>
        <taxon>Bacteria</taxon>
        <taxon>Pseudomonadati</taxon>
        <taxon>Planctomycetota</taxon>
        <taxon>Planctomycetia</taxon>
        <taxon>Pirellulales</taxon>
        <taxon>Pirellulaceae</taxon>
        <taxon>Novipirellula</taxon>
    </lineage>
</organism>
<reference evidence="8 9" key="1">
    <citation type="submission" date="2019-02" db="EMBL/GenBank/DDBJ databases">
        <title>Deep-cultivation of Planctomycetes and their phenomic and genomic characterization uncovers novel biology.</title>
        <authorList>
            <person name="Wiegand S."/>
            <person name="Jogler M."/>
            <person name="Boedeker C."/>
            <person name="Pinto D."/>
            <person name="Vollmers J."/>
            <person name="Rivas-Marin E."/>
            <person name="Kohn T."/>
            <person name="Peeters S.H."/>
            <person name="Heuer A."/>
            <person name="Rast P."/>
            <person name="Oberbeckmann S."/>
            <person name="Bunk B."/>
            <person name="Jeske O."/>
            <person name="Meyerdierks A."/>
            <person name="Storesund J.E."/>
            <person name="Kallscheuer N."/>
            <person name="Luecker S."/>
            <person name="Lage O.M."/>
            <person name="Pohl T."/>
            <person name="Merkel B.J."/>
            <person name="Hornburger P."/>
            <person name="Mueller R.-W."/>
            <person name="Bruemmer F."/>
            <person name="Labrenz M."/>
            <person name="Spormann A.M."/>
            <person name="Op Den Camp H."/>
            <person name="Overmann J."/>
            <person name="Amann R."/>
            <person name="Jetten M.S.M."/>
            <person name="Mascher T."/>
            <person name="Medema M.H."/>
            <person name="Devos D.P."/>
            <person name="Kaster A.-K."/>
            <person name="Ovreas L."/>
            <person name="Rohde M."/>
            <person name="Galperin M.Y."/>
            <person name="Jogler C."/>
        </authorList>
    </citation>
    <scope>NUCLEOTIDE SEQUENCE [LARGE SCALE GENOMIC DNA]</scope>
    <source>
        <strain evidence="8 9">Q31b</strain>
    </source>
</reference>
<feature type="active site" description="Schiff-base intermediate with acetaldehyde" evidence="7">
    <location>
        <position position="160"/>
    </location>
</feature>
<gene>
    <name evidence="8" type="primary">deoC1</name>
    <name evidence="7" type="synonym">deoC</name>
    <name evidence="8" type="ORF">Q31b_12470</name>
</gene>
<dbReference type="HAMAP" id="MF_00114">
    <property type="entry name" value="DeoC_type1"/>
    <property type="match status" value="1"/>
</dbReference>
<dbReference type="PANTHER" id="PTHR10889">
    <property type="entry name" value="DEOXYRIBOSE-PHOSPHATE ALDOLASE"/>
    <property type="match status" value="1"/>
</dbReference>
<dbReference type="FunFam" id="3.20.20.70:FF:000044">
    <property type="entry name" value="Deoxyribose-phosphate aldolase"/>
    <property type="match status" value="1"/>
</dbReference>
<keyword evidence="9" id="KW-1185">Reference proteome</keyword>
<dbReference type="InterPro" id="IPR002915">
    <property type="entry name" value="DeoC/FbaB/LacD_aldolase"/>
</dbReference>
<comment type="subcellular location">
    <subcellularLocation>
        <location evidence="7">Cytoplasm</location>
    </subcellularLocation>
</comment>
<dbReference type="SMART" id="SM01133">
    <property type="entry name" value="DeoC"/>
    <property type="match status" value="1"/>
</dbReference>
<dbReference type="GO" id="GO:0009264">
    <property type="term" value="P:deoxyribonucleotide catabolic process"/>
    <property type="evidence" value="ECO:0007669"/>
    <property type="project" value="UniProtKB-UniRule"/>
</dbReference>
<comment type="catalytic activity">
    <reaction evidence="5 7">
        <text>2-deoxy-D-ribose 5-phosphate = D-glyceraldehyde 3-phosphate + acetaldehyde</text>
        <dbReference type="Rhea" id="RHEA:12821"/>
        <dbReference type="ChEBI" id="CHEBI:15343"/>
        <dbReference type="ChEBI" id="CHEBI:59776"/>
        <dbReference type="ChEBI" id="CHEBI:62877"/>
        <dbReference type="EC" id="4.1.2.4"/>
    </reaction>
</comment>
<dbReference type="UniPathway" id="UPA00002">
    <property type="reaction ID" value="UER00468"/>
</dbReference>
<dbReference type="GO" id="GO:0004139">
    <property type="term" value="F:deoxyribose-phosphate aldolase activity"/>
    <property type="evidence" value="ECO:0007669"/>
    <property type="project" value="UniProtKB-UniRule"/>
</dbReference>
<dbReference type="Pfam" id="PF01791">
    <property type="entry name" value="DeoC"/>
    <property type="match status" value="1"/>
</dbReference>
<dbReference type="AlphaFoldDB" id="A0A5C6E487"/>
<dbReference type="InterPro" id="IPR013785">
    <property type="entry name" value="Aldolase_TIM"/>
</dbReference>
<dbReference type="CDD" id="cd00959">
    <property type="entry name" value="DeoC"/>
    <property type="match status" value="1"/>
</dbReference>
<comment type="similarity">
    <text evidence="1 7">Belongs to the DeoC/FbaB aldolase family. DeoC type 1 subfamily.</text>
</comment>
<evidence type="ECO:0000256" key="4">
    <source>
        <dbReference type="ARBA" id="ARBA00023270"/>
    </source>
</evidence>
<evidence type="ECO:0000256" key="6">
    <source>
        <dbReference type="ARBA" id="ARBA00056337"/>
    </source>
</evidence>
<evidence type="ECO:0000256" key="1">
    <source>
        <dbReference type="ARBA" id="ARBA00010936"/>
    </source>
</evidence>
<dbReference type="PANTHER" id="PTHR10889:SF1">
    <property type="entry name" value="DEOXYRIBOSE-PHOSPHATE ALDOLASE"/>
    <property type="match status" value="1"/>
</dbReference>
<comment type="function">
    <text evidence="6 7">Catalyzes a reversible aldol reaction between acetaldehyde and D-glyceraldehyde 3-phosphate to generate 2-deoxy-D-ribose 5-phosphate.</text>
</comment>
<dbReference type="SUPFAM" id="SSF51569">
    <property type="entry name" value="Aldolase"/>
    <property type="match status" value="1"/>
</dbReference>
<feature type="active site" description="Proton donor/acceptor" evidence="7">
    <location>
        <position position="96"/>
    </location>
</feature>
<protein>
    <recommendedName>
        <fullName evidence="7">Deoxyribose-phosphate aldolase</fullName>
        <shortName evidence="7">DERA</shortName>
        <ecNumber evidence="7">4.1.2.4</ecNumber>
    </recommendedName>
    <alternativeName>
        <fullName evidence="7">2-deoxy-D-ribose 5-phosphate aldolase</fullName>
    </alternativeName>
    <alternativeName>
        <fullName evidence="7">Phosphodeoxyriboaldolase</fullName>
        <shortName evidence="7">Deoxyriboaldolase</shortName>
    </alternativeName>
</protein>
<dbReference type="PIRSF" id="PIRSF001357">
    <property type="entry name" value="DeoC"/>
    <property type="match status" value="1"/>
</dbReference>
<dbReference type="Proteomes" id="UP000315471">
    <property type="component" value="Unassembled WGS sequence"/>
</dbReference>
<proteinExistence type="inferred from homology"/>
<dbReference type="InterPro" id="IPR011343">
    <property type="entry name" value="DeoC"/>
</dbReference>
<dbReference type="RefSeq" id="WP_146598805.1">
    <property type="nucleotide sequence ID" value="NZ_SJPY01000002.1"/>
</dbReference>
<dbReference type="EMBL" id="SJPY01000002">
    <property type="protein sequence ID" value="TWU43718.1"/>
    <property type="molecule type" value="Genomic_DNA"/>
</dbReference>
<dbReference type="GO" id="GO:0006018">
    <property type="term" value="P:2-deoxyribose 1-phosphate catabolic process"/>
    <property type="evidence" value="ECO:0007669"/>
    <property type="project" value="UniProtKB-UniRule"/>
</dbReference>
<name>A0A5C6E487_9BACT</name>
<accession>A0A5C6E487</accession>
<dbReference type="GO" id="GO:0016052">
    <property type="term" value="P:carbohydrate catabolic process"/>
    <property type="evidence" value="ECO:0007669"/>
    <property type="project" value="TreeGrafter"/>
</dbReference>
<evidence type="ECO:0000256" key="2">
    <source>
        <dbReference type="ARBA" id="ARBA00022490"/>
    </source>
</evidence>
<comment type="pathway">
    <text evidence="7">Carbohydrate degradation; 2-deoxy-D-ribose 1-phosphate degradation; D-glyceraldehyde 3-phosphate and acetaldehyde from 2-deoxy-alpha-D-ribose 1-phosphate: step 2/2.</text>
</comment>
<dbReference type="GO" id="GO:0005737">
    <property type="term" value="C:cytoplasm"/>
    <property type="evidence" value="ECO:0007669"/>
    <property type="project" value="UniProtKB-SubCell"/>
</dbReference>
<dbReference type="OrthoDB" id="9778711at2"/>
<dbReference type="InterPro" id="IPR028581">
    <property type="entry name" value="DeoC_typeI"/>
</dbReference>
<comment type="caution">
    <text evidence="8">The sequence shown here is derived from an EMBL/GenBank/DDBJ whole genome shotgun (WGS) entry which is preliminary data.</text>
</comment>
<dbReference type="EC" id="4.1.2.4" evidence="7"/>